<keyword evidence="3" id="KW-1003">Cell membrane</keyword>
<protein>
    <submittedName>
        <fullName evidence="8">Scavenger receptor class B member 4</fullName>
    </submittedName>
</protein>
<keyword evidence="9" id="KW-1185">Reference proteome</keyword>
<organism evidence="8 9">
    <name type="scientific">Operophtera brumata</name>
    <name type="common">Winter moth</name>
    <name type="synonym">Phalaena brumata</name>
    <dbReference type="NCBI Taxonomy" id="104452"/>
    <lineage>
        <taxon>Eukaryota</taxon>
        <taxon>Metazoa</taxon>
        <taxon>Ecdysozoa</taxon>
        <taxon>Arthropoda</taxon>
        <taxon>Hexapoda</taxon>
        <taxon>Insecta</taxon>
        <taxon>Pterygota</taxon>
        <taxon>Neoptera</taxon>
        <taxon>Endopterygota</taxon>
        <taxon>Lepidoptera</taxon>
        <taxon>Glossata</taxon>
        <taxon>Ditrysia</taxon>
        <taxon>Geometroidea</taxon>
        <taxon>Geometridae</taxon>
        <taxon>Larentiinae</taxon>
        <taxon>Operophtera</taxon>
    </lineage>
</organism>
<feature type="non-terminal residue" evidence="8">
    <location>
        <position position="129"/>
    </location>
</feature>
<comment type="similarity">
    <text evidence="2">Belongs to the CD36 family.</text>
</comment>
<keyword evidence="8" id="KW-0675">Receptor</keyword>
<evidence type="ECO:0000256" key="1">
    <source>
        <dbReference type="ARBA" id="ARBA00004236"/>
    </source>
</evidence>
<evidence type="ECO:0000256" key="5">
    <source>
        <dbReference type="ARBA" id="ARBA00022989"/>
    </source>
</evidence>
<keyword evidence="5" id="KW-1133">Transmembrane helix</keyword>
<evidence type="ECO:0000256" key="7">
    <source>
        <dbReference type="ARBA" id="ARBA00023180"/>
    </source>
</evidence>
<evidence type="ECO:0000313" key="9">
    <source>
        <dbReference type="Proteomes" id="UP000037510"/>
    </source>
</evidence>
<reference evidence="8 9" key="1">
    <citation type="journal article" date="2015" name="Genome Biol. Evol.">
        <title>The genome of winter moth (Operophtera brumata) provides a genomic perspective on sexual dimorphism and phenology.</title>
        <authorList>
            <person name="Derks M.F."/>
            <person name="Smit S."/>
            <person name="Salis L."/>
            <person name="Schijlen E."/>
            <person name="Bossers A."/>
            <person name="Mateman C."/>
            <person name="Pijl A.S."/>
            <person name="de Ridder D."/>
            <person name="Groenen M.A."/>
            <person name="Visser M.E."/>
            <person name="Megens H.J."/>
        </authorList>
    </citation>
    <scope>NUCLEOTIDE SEQUENCE [LARGE SCALE GENOMIC DNA]</scope>
    <source>
        <strain evidence="8">WM2013NL</strain>
        <tissue evidence="8">Head and thorax</tissue>
    </source>
</reference>
<dbReference type="GO" id="GO:0005044">
    <property type="term" value="F:scavenger receptor activity"/>
    <property type="evidence" value="ECO:0007669"/>
    <property type="project" value="TreeGrafter"/>
</dbReference>
<evidence type="ECO:0000256" key="2">
    <source>
        <dbReference type="ARBA" id="ARBA00010532"/>
    </source>
</evidence>
<sequence>MALSPNSLAYRKWSAIFRSRHWGYLQQKGLSMGLAMFGQGVSVTKTAGQMLFEGYEDPLLDLAKSLPASTTGGAPPVDKFGWFYGRNNSIDTDGYVEVTSGADSGTIPGQILRWNQQEYLPFYEGKCSK</sequence>
<evidence type="ECO:0000256" key="6">
    <source>
        <dbReference type="ARBA" id="ARBA00023136"/>
    </source>
</evidence>
<accession>A0A0L7LUN8</accession>
<keyword evidence="7" id="KW-0325">Glycoprotein</keyword>
<dbReference type="EMBL" id="JTDY01000049">
    <property type="protein sequence ID" value="KOB79183.1"/>
    <property type="molecule type" value="Genomic_DNA"/>
</dbReference>
<evidence type="ECO:0000256" key="3">
    <source>
        <dbReference type="ARBA" id="ARBA00022475"/>
    </source>
</evidence>
<dbReference type="GO" id="GO:0005886">
    <property type="term" value="C:plasma membrane"/>
    <property type="evidence" value="ECO:0007669"/>
    <property type="project" value="UniProtKB-SubCell"/>
</dbReference>
<dbReference type="GO" id="GO:0005737">
    <property type="term" value="C:cytoplasm"/>
    <property type="evidence" value="ECO:0007669"/>
    <property type="project" value="TreeGrafter"/>
</dbReference>
<gene>
    <name evidence="8" type="ORF">OBRU01_00739</name>
</gene>
<dbReference type="Pfam" id="PF01130">
    <property type="entry name" value="CD36"/>
    <property type="match status" value="1"/>
</dbReference>
<keyword evidence="4" id="KW-0812">Transmembrane</keyword>
<dbReference type="STRING" id="104452.A0A0L7LUN8"/>
<name>A0A0L7LUN8_OPEBR</name>
<dbReference type="InterPro" id="IPR002159">
    <property type="entry name" value="CD36_fam"/>
</dbReference>
<dbReference type="AlphaFoldDB" id="A0A0L7LUN8"/>
<comment type="caution">
    <text evidence="8">The sequence shown here is derived from an EMBL/GenBank/DDBJ whole genome shotgun (WGS) entry which is preliminary data.</text>
</comment>
<evidence type="ECO:0000256" key="4">
    <source>
        <dbReference type="ARBA" id="ARBA00022692"/>
    </source>
</evidence>
<evidence type="ECO:0000313" key="8">
    <source>
        <dbReference type="EMBL" id="KOB79183.1"/>
    </source>
</evidence>
<dbReference type="PANTHER" id="PTHR11923">
    <property type="entry name" value="SCAVENGER RECEPTOR CLASS B TYPE-1 SR-B1"/>
    <property type="match status" value="1"/>
</dbReference>
<dbReference type="PANTHER" id="PTHR11923:SF93">
    <property type="entry name" value="GH07959P-RELATED"/>
    <property type="match status" value="1"/>
</dbReference>
<proteinExistence type="inferred from homology"/>
<comment type="subcellular location">
    <subcellularLocation>
        <location evidence="1">Cell membrane</location>
    </subcellularLocation>
</comment>
<keyword evidence="6" id="KW-0472">Membrane</keyword>
<dbReference type="Proteomes" id="UP000037510">
    <property type="component" value="Unassembled WGS sequence"/>
</dbReference>